<sequence length="548" mass="62234">MTLKTKRINAIIATISAILLISALRNMDVSSSRSSAVNAWTTTPDEAGDDQRLSAAGYGHPRKKITKDMLLRLISSRINTTKQEKQMKDQNLGTAAIRRGESSNTSGVETKTAGDNPTSDNYLQVAKAEIKTEKESVVDKQEHHHQQQEKQEQQQQKRTQKQRQRDLQEQNRNMKKARELQTTILPLHKQPNGKKKNTKTESTLKNVSLPDSTASTGDSGEDDEQGEVIPNLPEVHDVSTPVTDANADKEENSDQNKHSGKDLEPGGSKNDSSANRKESTEGEQENDLKEKTASTHKRPRVLIFVLTGPNSQHTQAQYVKDTWARRCDKVLFFSAQTHKDFPVVDLKIPEGRDNLAAKTLKAFTYVYENHYQEADWFMKVDDDTYLFYENLLDFLSDKDPDEPIFYGHLFKSVKPVQGYYYGGGGYVLSREALKRLMVQGLYPDRCESGGAGEDIKVAKCLERVGVKTANSTDSQGRHRFNCFRIDQHMTGLYPKWYYRKDYNATQKGVKSLSDTPISFHHVEGPEMLTIDFLMYYVRRLKTDHWTSE</sequence>
<proteinExistence type="inferred from homology"/>
<feature type="compositionally biased region" description="Basic and acidic residues" evidence="12">
    <location>
        <begin position="274"/>
        <end position="293"/>
    </location>
</feature>
<evidence type="ECO:0000256" key="1">
    <source>
        <dbReference type="ARBA" id="ARBA00004606"/>
    </source>
</evidence>
<feature type="region of interest" description="Disordered" evidence="12">
    <location>
        <begin position="81"/>
        <end position="121"/>
    </location>
</feature>
<keyword evidence="5" id="KW-0328">Glycosyltransferase</keyword>
<keyword evidence="6" id="KW-0808">Transferase</keyword>
<keyword evidence="14" id="KW-1185">Reference proteome</keyword>
<dbReference type="PANTHER" id="PTHR23033:SF14">
    <property type="entry name" value="GLYCOPROTEIN-N-ACETYLGALACTOSAMINE 3-BETA-GALACTOSYLTRANSFERASE 1-RELATED"/>
    <property type="match status" value="1"/>
</dbReference>
<feature type="compositionally biased region" description="Polar residues" evidence="12">
    <location>
        <begin position="102"/>
        <end position="121"/>
    </location>
</feature>
<keyword evidence="7" id="KW-0812">Transmembrane</keyword>
<dbReference type="InterPro" id="IPR026050">
    <property type="entry name" value="C1GALT1/C1GALT1_chp1"/>
</dbReference>
<evidence type="ECO:0000313" key="15">
    <source>
        <dbReference type="RefSeq" id="XP_035824629.1"/>
    </source>
</evidence>
<comment type="subcellular location">
    <subcellularLocation>
        <location evidence="1">Membrane</location>
        <topology evidence="1">Single-pass type II membrane protein</topology>
    </subcellularLocation>
</comment>
<evidence type="ECO:0000256" key="5">
    <source>
        <dbReference type="ARBA" id="ARBA00022676"/>
    </source>
</evidence>
<evidence type="ECO:0000256" key="11">
    <source>
        <dbReference type="ARBA" id="ARBA00023136"/>
    </source>
</evidence>
<dbReference type="EC" id="2.4.1.122" evidence="4"/>
<keyword evidence="8" id="KW-0547">Nucleotide-binding</keyword>
<evidence type="ECO:0000256" key="2">
    <source>
        <dbReference type="ARBA" id="ARBA00004922"/>
    </source>
</evidence>
<keyword evidence="10" id="KW-1133">Transmembrane helix</keyword>
<keyword evidence="9" id="KW-0735">Signal-anchor</keyword>
<protein>
    <recommendedName>
        <fullName evidence="4">N-acetylgalactosaminide beta-1,3-galactosyltransferase</fullName>
        <ecNumber evidence="4">2.4.1.122</ecNumber>
    </recommendedName>
</protein>
<evidence type="ECO:0000256" key="9">
    <source>
        <dbReference type="ARBA" id="ARBA00022968"/>
    </source>
</evidence>
<dbReference type="Gene3D" id="3.90.550.50">
    <property type="match status" value="1"/>
</dbReference>
<evidence type="ECO:0000256" key="6">
    <source>
        <dbReference type="ARBA" id="ARBA00022679"/>
    </source>
</evidence>
<feature type="compositionally biased region" description="Polar residues" evidence="12">
    <location>
        <begin position="200"/>
        <end position="218"/>
    </location>
</feature>
<evidence type="ECO:0000256" key="10">
    <source>
        <dbReference type="ARBA" id="ARBA00022989"/>
    </source>
</evidence>
<dbReference type="InterPro" id="IPR029044">
    <property type="entry name" value="Nucleotide-diphossugar_trans"/>
</dbReference>
<comment type="similarity">
    <text evidence="3">Belongs to the glycosyltransferase 31 family. Beta3-Gal-T subfamily.</text>
</comment>
<dbReference type="RefSeq" id="XP_035824629.1">
    <property type="nucleotide sequence ID" value="XM_035968736.1"/>
</dbReference>
<dbReference type="GeneID" id="101858170"/>
<evidence type="ECO:0000259" key="13">
    <source>
        <dbReference type="Pfam" id="PF02434"/>
    </source>
</evidence>
<dbReference type="Pfam" id="PF02434">
    <property type="entry name" value="Fringe"/>
    <property type="match status" value="1"/>
</dbReference>
<feature type="domain" description="Fringe-like glycosyltransferase" evidence="13">
    <location>
        <begin position="300"/>
        <end position="471"/>
    </location>
</feature>
<gene>
    <name evidence="15" type="primary">LOC101858170</name>
</gene>
<dbReference type="SUPFAM" id="SSF53448">
    <property type="entry name" value="Nucleotide-diphospho-sugar transferases"/>
    <property type="match status" value="1"/>
</dbReference>
<evidence type="ECO:0000256" key="12">
    <source>
        <dbReference type="SAM" id="MobiDB-lite"/>
    </source>
</evidence>
<feature type="compositionally biased region" description="Basic and acidic residues" evidence="12">
    <location>
        <begin position="133"/>
        <end position="152"/>
    </location>
</feature>
<evidence type="ECO:0000256" key="3">
    <source>
        <dbReference type="ARBA" id="ARBA00006462"/>
    </source>
</evidence>
<dbReference type="InterPro" id="IPR003378">
    <property type="entry name" value="Fringe-like_glycosylTrfase"/>
</dbReference>
<dbReference type="Proteomes" id="UP000694888">
    <property type="component" value="Unplaced"/>
</dbReference>
<evidence type="ECO:0000256" key="7">
    <source>
        <dbReference type="ARBA" id="ARBA00022692"/>
    </source>
</evidence>
<keyword evidence="11" id="KW-0472">Membrane</keyword>
<name>A0ABM1VQD7_APLCA</name>
<evidence type="ECO:0000313" key="14">
    <source>
        <dbReference type="Proteomes" id="UP000694888"/>
    </source>
</evidence>
<evidence type="ECO:0000256" key="4">
    <source>
        <dbReference type="ARBA" id="ARBA00012557"/>
    </source>
</evidence>
<feature type="region of interest" description="Disordered" evidence="12">
    <location>
        <begin position="133"/>
        <end position="295"/>
    </location>
</feature>
<accession>A0ABM1VQD7</accession>
<organism evidence="14 15">
    <name type="scientific">Aplysia californica</name>
    <name type="common">California sea hare</name>
    <dbReference type="NCBI Taxonomy" id="6500"/>
    <lineage>
        <taxon>Eukaryota</taxon>
        <taxon>Metazoa</taxon>
        <taxon>Spiralia</taxon>
        <taxon>Lophotrochozoa</taxon>
        <taxon>Mollusca</taxon>
        <taxon>Gastropoda</taxon>
        <taxon>Heterobranchia</taxon>
        <taxon>Euthyneura</taxon>
        <taxon>Tectipleura</taxon>
        <taxon>Aplysiida</taxon>
        <taxon>Aplysioidea</taxon>
        <taxon>Aplysiidae</taxon>
        <taxon>Aplysia</taxon>
    </lineage>
</organism>
<reference evidence="15" key="1">
    <citation type="submission" date="2025-08" db="UniProtKB">
        <authorList>
            <consortium name="RefSeq"/>
        </authorList>
    </citation>
    <scope>IDENTIFICATION</scope>
</reference>
<comment type="pathway">
    <text evidence="2">Protein modification; protein glycosylation.</text>
</comment>
<dbReference type="PANTHER" id="PTHR23033">
    <property type="entry name" value="BETA1,3-GALACTOSYLTRANSFERASE"/>
    <property type="match status" value="1"/>
</dbReference>
<feature type="compositionally biased region" description="Basic and acidic residues" evidence="12">
    <location>
        <begin position="246"/>
        <end position="264"/>
    </location>
</feature>
<evidence type="ECO:0000256" key="8">
    <source>
        <dbReference type="ARBA" id="ARBA00022741"/>
    </source>
</evidence>